<dbReference type="Proteomes" id="UP000656813">
    <property type="component" value="Unassembled WGS sequence"/>
</dbReference>
<keyword evidence="8" id="KW-1185">Reference proteome</keyword>
<feature type="domain" description="Rad50/SbcC-type AAA" evidence="6">
    <location>
        <begin position="6"/>
        <end position="263"/>
    </location>
</feature>
<name>A0A8J2ZYJ7_9BACL</name>
<feature type="region of interest" description="Disordered" evidence="5">
    <location>
        <begin position="371"/>
        <end position="393"/>
    </location>
</feature>
<evidence type="ECO:0000256" key="3">
    <source>
        <dbReference type="ARBA" id="ARBA00013368"/>
    </source>
</evidence>
<dbReference type="PANTHER" id="PTHR32114">
    <property type="entry name" value="ABC TRANSPORTER ABCH.3"/>
    <property type="match status" value="1"/>
</dbReference>
<evidence type="ECO:0000313" key="7">
    <source>
        <dbReference type="EMBL" id="GGH86163.1"/>
    </source>
</evidence>
<comment type="similarity">
    <text evidence="1">Belongs to the SMC family. SbcC subfamily.</text>
</comment>
<feature type="coiled-coil region" evidence="4">
    <location>
        <begin position="713"/>
        <end position="761"/>
    </location>
</feature>
<evidence type="ECO:0000256" key="1">
    <source>
        <dbReference type="ARBA" id="ARBA00006930"/>
    </source>
</evidence>
<dbReference type="EMBL" id="BMFV01000030">
    <property type="protein sequence ID" value="GGH86163.1"/>
    <property type="molecule type" value="Genomic_DNA"/>
</dbReference>
<dbReference type="Pfam" id="PF13558">
    <property type="entry name" value="SbcC_Walker_B"/>
    <property type="match status" value="1"/>
</dbReference>
<dbReference type="AlphaFoldDB" id="A0A8J2ZYJ7"/>
<proteinExistence type="inferred from homology"/>
<evidence type="ECO:0000259" key="6">
    <source>
        <dbReference type="Pfam" id="PF13476"/>
    </source>
</evidence>
<reference evidence="7" key="2">
    <citation type="submission" date="2020-09" db="EMBL/GenBank/DDBJ databases">
        <authorList>
            <person name="Sun Q."/>
            <person name="Zhou Y."/>
        </authorList>
    </citation>
    <scope>NUCLEOTIDE SEQUENCE</scope>
    <source>
        <strain evidence="7">CGMCC 1.12777</strain>
    </source>
</reference>
<organism evidence="7 8">
    <name type="scientific">Pullulanibacillus pueri</name>
    <dbReference type="NCBI Taxonomy" id="1437324"/>
    <lineage>
        <taxon>Bacteria</taxon>
        <taxon>Bacillati</taxon>
        <taxon>Bacillota</taxon>
        <taxon>Bacilli</taxon>
        <taxon>Bacillales</taxon>
        <taxon>Sporolactobacillaceae</taxon>
        <taxon>Pullulanibacillus</taxon>
    </lineage>
</organism>
<sequence length="1136" mass="132510">MKPIELTVAGLHSFREKQTIDFTRLVDGGVFGIFGPTGSGKSSLLDAMTLALYGKVERASGNTQGILNHAEEEVAVSFTFDLGTRQPKRYRVERVYKRTKTDGLAIGSCRLHFLSENGHEVLADKEREVTQEIRNLLGLTHDDFTRAVVLPQGKFADFLSLKGAERRRMLQRLFHLEKYGDLLNEKIRGRAQTVERRLEAITAEQNGLGDASKEALEASYEQYKQAEKQAKAYNDQLKKDKERLEKVKTEWHNQQELEEYERQEKLLLNEQETIAQHRDQVKKAQLASKVMPYVKEHEGALEKVEDAKRRLKEFHQQYEAVQSQEVKALQQYQQAKEAIDKRMPTYEQEKAAFLHAGQLQEELSEKQQREAVLRQSEEKQSKAIIESRKQQEQMEVDYKEKKKRLQQKMQERQSLSISSDYRETVRKALTGKQEIVNEMKALKDWQGHLQQTEEKLEALTGEYHRNMTILEKVKEQLKQGFSHYEKIYHRLSQIVSQSRILKDWLDVQEEERQKKYQQVYQKTLAEQLRKQLTEGMPCPVCGATHHSHSHEPAEVGPSLEAFEGLKDFYKKCMEWVQSALQSTGSQQVALENRVQQIETLEEGLVPGIRAVKEAEPLQLSHWGQEELKEWMKRTNQELKGIRQDVISRDERVQQQVKEYKAASSVLTKVTSEKELIIGQKKTYQEKVKTFKTNMQEQYARWQQQFSEWNFETIEKAQVDIQKQDEQLQVVQQDIDRLQQVLDQEEHTIETLEKETLLLEQKQVEIKTTLHDLRASIATLVEKRAEILKHREIDPFVAMEALETEWETLKEKARLSEATLERVKQQRFESEKHYSNQRALYHQAQERQETTEKQLHQEMKKHGFESILAIQSAYLPDHEMMLLEEKINEYDKRYQYIEKEKERLGHLIGEVRFTEEMVTTLQTKVADLEVRRDQSYKEHAAFEKEWQAITLKHERFTVLEKEKDELEKLYSRLQKLQVVFRGNTFVEYIAEEQLIQISRMASDRLSHLTHGRYAIEVDTSGGFIIRDDANGGIRRPVSSLSGGETFLTSLALALSLSMQVQLRGEVPLQFFFLDEGFGTLDQELLDTVVTALEKLQTENMSIGVISHVPELRERLSKKIFVEPSEPSGIGSRIKYMV</sequence>
<dbReference type="Gene3D" id="3.40.50.300">
    <property type="entry name" value="P-loop containing nucleotide triphosphate hydrolases"/>
    <property type="match status" value="2"/>
</dbReference>
<evidence type="ECO:0000256" key="2">
    <source>
        <dbReference type="ARBA" id="ARBA00011322"/>
    </source>
</evidence>
<evidence type="ECO:0000256" key="4">
    <source>
        <dbReference type="SAM" id="Coils"/>
    </source>
</evidence>
<evidence type="ECO:0000313" key="8">
    <source>
        <dbReference type="Proteomes" id="UP000656813"/>
    </source>
</evidence>
<gene>
    <name evidence="7" type="primary">sbcC</name>
    <name evidence="7" type="ORF">GCM10007096_33230</name>
</gene>
<reference evidence="7" key="1">
    <citation type="journal article" date="2014" name="Int. J. Syst. Evol. Microbiol.">
        <title>Complete genome sequence of Corynebacterium casei LMG S-19264T (=DSM 44701T), isolated from a smear-ripened cheese.</title>
        <authorList>
            <consortium name="US DOE Joint Genome Institute (JGI-PGF)"/>
            <person name="Walter F."/>
            <person name="Albersmeier A."/>
            <person name="Kalinowski J."/>
            <person name="Ruckert C."/>
        </authorList>
    </citation>
    <scope>NUCLEOTIDE SEQUENCE</scope>
    <source>
        <strain evidence="7">CGMCC 1.12777</strain>
    </source>
</reference>
<comment type="caution">
    <text evidence="7">The sequence shown here is derived from an EMBL/GenBank/DDBJ whole genome shotgun (WGS) entry which is preliminary data.</text>
</comment>
<dbReference type="PANTHER" id="PTHR32114:SF2">
    <property type="entry name" value="ABC TRANSPORTER ABCH.3"/>
    <property type="match status" value="1"/>
</dbReference>
<evidence type="ECO:0000256" key="5">
    <source>
        <dbReference type="SAM" id="MobiDB-lite"/>
    </source>
</evidence>
<dbReference type="Pfam" id="PF13476">
    <property type="entry name" value="AAA_23"/>
    <property type="match status" value="1"/>
</dbReference>
<dbReference type="InterPro" id="IPR027417">
    <property type="entry name" value="P-loop_NTPase"/>
</dbReference>
<keyword evidence="4" id="KW-0175">Coiled coil</keyword>
<protein>
    <recommendedName>
        <fullName evidence="3">Nuclease SbcCD subunit C</fullName>
    </recommendedName>
</protein>
<dbReference type="RefSeq" id="WP_188498510.1">
    <property type="nucleotide sequence ID" value="NZ_BMFV01000030.1"/>
</dbReference>
<comment type="subunit">
    <text evidence="2">Heterodimer of SbcC and SbcD.</text>
</comment>
<feature type="coiled-coil region" evidence="4">
    <location>
        <begin position="798"/>
        <end position="899"/>
    </location>
</feature>
<dbReference type="InterPro" id="IPR038729">
    <property type="entry name" value="Rad50/SbcC_AAA"/>
</dbReference>
<accession>A0A8J2ZYJ7</accession>
<dbReference type="SUPFAM" id="SSF52540">
    <property type="entry name" value="P-loop containing nucleoside triphosphate hydrolases"/>
    <property type="match status" value="1"/>
</dbReference>